<dbReference type="GO" id="GO:0003700">
    <property type="term" value="F:DNA-binding transcription factor activity"/>
    <property type="evidence" value="ECO:0007669"/>
    <property type="project" value="InterPro"/>
</dbReference>
<dbReference type="GO" id="GO:0003677">
    <property type="term" value="F:DNA binding"/>
    <property type="evidence" value="ECO:0007669"/>
    <property type="project" value="UniProtKB-KW"/>
</dbReference>
<feature type="domain" description="HTH merR-type" evidence="2">
    <location>
        <begin position="9"/>
        <end position="78"/>
    </location>
</feature>
<dbReference type="Pfam" id="PF13411">
    <property type="entry name" value="MerR_1"/>
    <property type="match status" value="1"/>
</dbReference>
<evidence type="ECO:0000313" key="4">
    <source>
        <dbReference type="Proteomes" id="UP000198217"/>
    </source>
</evidence>
<gene>
    <name evidence="3" type="ORF">GA0070609_1137</name>
</gene>
<evidence type="ECO:0000259" key="2">
    <source>
        <dbReference type="PROSITE" id="PS50937"/>
    </source>
</evidence>
<dbReference type="InterPro" id="IPR047057">
    <property type="entry name" value="MerR_fam"/>
</dbReference>
<protein>
    <submittedName>
        <fullName evidence="3">DNA-binding transcriptional regulator, MerR family</fullName>
    </submittedName>
</protein>
<dbReference type="Proteomes" id="UP000198217">
    <property type="component" value="Chromosome I"/>
</dbReference>
<dbReference type="PANTHER" id="PTHR30204:SF98">
    <property type="entry name" value="HTH-TYPE TRANSCRIPTIONAL REGULATOR ADHR"/>
    <property type="match status" value="1"/>
</dbReference>
<dbReference type="PRINTS" id="PR00040">
    <property type="entry name" value="HTHMERR"/>
</dbReference>
<dbReference type="Gene3D" id="1.10.1660.10">
    <property type="match status" value="1"/>
</dbReference>
<dbReference type="AlphaFoldDB" id="A0A1C5H851"/>
<dbReference type="PROSITE" id="PS50937">
    <property type="entry name" value="HTH_MERR_2"/>
    <property type="match status" value="1"/>
</dbReference>
<dbReference type="PROSITE" id="PS00552">
    <property type="entry name" value="HTH_MERR_1"/>
    <property type="match status" value="1"/>
</dbReference>
<dbReference type="SUPFAM" id="SSF46955">
    <property type="entry name" value="Putative DNA-binding domain"/>
    <property type="match status" value="1"/>
</dbReference>
<keyword evidence="4" id="KW-1185">Reference proteome</keyword>
<proteinExistence type="predicted"/>
<sequence>MDISTRESTLTVGEAAERVGLTTYTLRWYEQEGLVAPVGRDSAGRRRYTAGDVDWLFLLTRLRRTGMPVRDMRRYADLARQGDGTLGARRALFEAHRARVLARMADLTEDLRVLDHKIDAYRRAEGRCEGS</sequence>
<dbReference type="RefSeq" id="WP_088992807.1">
    <property type="nucleotide sequence ID" value="NZ_LT607750.1"/>
</dbReference>
<dbReference type="CDD" id="cd01109">
    <property type="entry name" value="HTH_YyaN"/>
    <property type="match status" value="1"/>
</dbReference>
<reference evidence="3 4" key="1">
    <citation type="submission" date="2016-06" db="EMBL/GenBank/DDBJ databases">
        <authorList>
            <person name="Kjaerup R.B."/>
            <person name="Dalgaard T.S."/>
            <person name="Juul-Madsen H.R."/>
        </authorList>
    </citation>
    <scope>NUCLEOTIDE SEQUENCE [LARGE SCALE GENOMIC DNA]</scope>
    <source>
        <strain evidence="3 4">DSM 43904</strain>
    </source>
</reference>
<accession>A0A1C5H851</accession>
<name>A0A1C5H851_9ACTN</name>
<organism evidence="3 4">
    <name type="scientific">Micromonospora echinaurantiaca</name>
    <dbReference type="NCBI Taxonomy" id="47857"/>
    <lineage>
        <taxon>Bacteria</taxon>
        <taxon>Bacillati</taxon>
        <taxon>Actinomycetota</taxon>
        <taxon>Actinomycetes</taxon>
        <taxon>Micromonosporales</taxon>
        <taxon>Micromonosporaceae</taxon>
        <taxon>Micromonospora</taxon>
    </lineage>
</organism>
<evidence type="ECO:0000256" key="1">
    <source>
        <dbReference type="ARBA" id="ARBA00023125"/>
    </source>
</evidence>
<dbReference type="InterPro" id="IPR000551">
    <property type="entry name" value="MerR-type_HTH_dom"/>
</dbReference>
<keyword evidence="1 3" id="KW-0238">DNA-binding</keyword>
<dbReference type="EMBL" id="LT607750">
    <property type="protein sequence ID" value="SCG42189.1"/>
    <property type="molecule type" value="Genomic_DNA"/>
</dbReference>
<evidence type="ECO:0000313" key="3">
    <source>
        <dbReference type="EMBL" id="SCG42189.1"/>
    </source>
</evidence>
<dbReference type="InterPro" id="IPR009061">
    <property type="entry name" value="DNA-bd_dom_put_sf"/>
</dbReference>
<dbReference type="SMART" id="SM00422">
    <property type="entry name" value="HTH_MERR"/>
    <property type="match status" value="1"/>
</dbReference>
<dbReference type="PANTHER" id="PTHR30204">
    <property type="entry name" value="REDOX-CYCLING DRUG-SENSING TRANSCRIPTIONAL ACTIVATOR SOXR"/>
    <property type="match status" value="1"/>
</dbReference>